<name>X0X4R7_9ZZZZ</name>
<organism evidence="1">
    <name type="scientific">marine sediment metagenome</name>
    <dbReference type="NCBI Taxonomy" id="412755"/>
    <lineage>
        <taxon>unclassified sequences</taxon>
        <taxon>metagenomes</taxon>
        <taxon>ecological metagenomes</taxon>
    </lineage>
</organism>
<proteinExistence type="predicted"/>
<sequence>MCDLNIYSNKKEQTIHKLVAVHRKTEERYSLAMGFCYDDYEEIPVITEQKRLLDSYNISILDSETHGFKKLMVERTAGYVHKNDAIDELATYKFDGLNSAFRLALFKAVVSIELMEGSYGVKQIIAGRKIEFLKEITPEGSGEQNGD</sequence>
<comment type="caution">
    <text evidence="1">The sequence shown here is derived from an EMBL/GenBank/DDBJ whole genome shotgun (WGS) entry which is preliminary data.</text>
</comment>
<accession>X0X4R7</accession>
<dbReference type="AlphaFoldDB" id="X0X4R7"/>
<evidence type="ECO:0000313" key="1">
    <source>
        <dbReference type="EMBL" id="GAG19966.1"/>
    </source>
</evidence>
<protein>
    <submittedName>
        <fullName evidence="1">Uncharacterized protein</fullName>
    </submittedName>
</protein>
<gene>
    <name evidence="1" type="ORF">S01H1_56623</name>
</gene>
<dbReference type="EMBL" id="BARS01036879">
    <property type="protein sequence ID" value="GAG19966.1"/>
    <property type="molecule type" value="Genomic_DNA"/>
</dbReference>
<reference evidence="1" key="1">
    <citation type="journal article" date="2014" name="Front. Microbiol.">
        <title>High frequency of phylogenetically diverse reductive dehalogenase-homologous genes in deep subseafloor sedimentary metagenomes.</title>
        <authorList>
            <person name="Kawai M."/>
            <person name="Futagami T."/>
            <person name="Toyoda A."/>
            <person name="Takaki Y."/>
            <person name="Nishi S."/>
            <person name="Hori S."/>
            <person name="Arai W."/>
            <person name="Tsubouchi T."/>
            <person name="Morono Y."/>
            <person name="Uchiyama I."/>
            <person name="Ito T."/>
            <person name="Fujiyama A."/>
            <person name="Inagaki F."/>
            <person name="Takami H."/>
        </authorList>
    </citation>
    <scope>NUCLEOTIDE SEQUENCE</scope>
    <source>
        <strain evidence="1">Expedition CK06-06</strain>
    </source>
</reference>